<keyword evidence="3" id="KW-0813">Transport</keyword>
<evidence type="ECO:0000313" key="10">
    <source>
        <dbReference type="EMBL" id="SDK93316.1"/>
    </source>
</evidence>
<evidence type="ECO:0000256" key="8">
    <source>
        <dbReference type="SAM" id="Phobius"/>
    </source>
</evidence>
<dbReference type="PANTHER" id="PTHR22911">
    <property type="entry name" value="ACYL-MALONYL CONDENSING ENZYME-RELATED"/>
    <property type="match status" value="1"/>
</dbReference>
<evidence type="ECO:0000256" key="2">
    <source>
        <dbReference type="ARBA" id="ARBA00007362"/>
    </source>
</evidence>
<comment type="similarity">
    <text evidence="2">Belongs to the EamA transporter family.</text>
</comment>
<dbReference type="Proteomes" id="UP000198718">
    <property type="component" value="Unassembled WGS sequence"/>
</dbReference>
<feature type="transmembrane region" description="Helical" evidence="8">
    <location>
        <begin position="272"/>
        <end position="291"/>
    </location>
</feature>
<evidence type="ECO:0000256" key="6">
    <source>
        <dbReference type="ARBA" id="ARBA00022989"/>
    </source>
</evidence>
<keyword evidence="11" id="KW-1185">Reference proteome</keyword>
<dbReference type="EMBL" id="FNFP01000005">
    <property type="protein sequence ID" value="SDK93316.1"/>
    <property type="molecule type" value="Genomic_DNA"/>
</dbReference>
<dbReference type="STRING" id="393762.SAMN05660472_02289"/>
<feature type="transmembrane region" description="Helical" evidence="8">
    <location>
        <begin position="44"/>
        <end position="61"/>
    </location>
</feature>
<dbReference type="InterPro" id="IPR000620">
    <property type="entry name" value="EamA_dom"/>
</dbReference>
<feature type="transmembrane region" description="Helical" evidence="8">
    <location>
        <begin position="133"/>
        <end position="150"/>
    </location>
</feature>
<evidence type="ECO:0000256" key="3">
    <source>
        <dbReference type="ARBA" id="ARBA00022448"/>
    </source>
</evidence>
<keyword evidence="7 8" id="KW-0472">Membrane</keyword>
<dbReference type="OrthoDB" id="369870at2"/>
<keyword evidence="6 8" id="KW-1133">Transmembrane helix</keyword>
<organism evidence="10 11">
    <name type="scientific">Natronincola ferrireducens</name>
    <dbReference type="NCBI Taxonomy" id="393762"/>
    <lineage>
        <taxon>Bacteria</taxon>
        <taxon>Bacillati</taxon>
        <taxon>Bacillota</taxon>
        <taxon>Clostridia</taxon>
        <taxon>Peptostreptococcales</taxon>
        <taxon>Natronincolaceae</taxon>
        <taxon>Natronincola</taxon>
    </lineage>
</organism>
<dbReference type="AlphaFoldDB" id="A0A1G9FY13"/>
<dbReference type="Pfam" id="PF00892">
    <property type="entry name" value="EamA"/>
    <property type="match status" value="2"/>
</dbReference>
<evidence type="ECO:0000313" key="11">
    <source>
        <dbReference type="Proteomes" id="UP000198718"/>
    </source>
</evidence>
<feature type="domain" description="EamA" evidence="9">
    <location>
        <begin position="158"/>
        <end position="289"/>
    </location>
</feature>
<feature type="transmembrane region" description="Helical" evidence="8">
    <location>
        <begin position="184"/>
        <end position="201"/>
    </location>
</feature>
<evidence type="ECO:0000256" key="5">
    <source>
        <dbReference type="ARBA" id="ARBA00022692"/>
    </source>
</evidence>
<name>A0A1G9FY13_9FIRM</name>
<evidence type="ECO:0000256" key="4">
    <source>
        <dbReference type="ARBA" id="ARBA00022475"/>
    </source>
</evidence>
<feature type="transmembrane region" description="Helical" evidence="8">
    <location>
        <begin position="77"/>
        <end position="97"/>
    </location>
</feature>
<dbReference type="InterPro" id="IPR004626">
    <property type="entry name" value="RarD"/>
</dbReference>
<keyword evidence="4" id="KW-1003">Cell membrane</keyword>
<sequence>MDKIETSDKGRFVGVFLVVTAFLLWGFLPLYWKLLQEVPADEILAHRIVWSFMLLTVILAYKKRFSKIKEVFSNKKTLLLVTLCSITISMNWFLYIWAVNSNFVVEVSMGYYINPLVVITLAMVVLKEKLDFQKILAIILAALGVIILTIQYGKVPWIALILGVTFAFYGLLKKLVEVDSITGLFLETLLVMPIALFYIIFKEINGTGSLTKVPMSTLIILSLAGIATAVPLMMFGEAAKRVPLSMVGFAQYISPTISLFLGIFVFKEEFTLIHFFSFGFIWCGLIIYSLSQVRMLKKIPRKEVQSLE</sequence>
<protein>
    <submittedName>
        <fullName evidence="10">Chloramphenicol-sensitive protein RarD</fullName>
    </submittedName>
</protein>
<dbReference type="GO" id="GO:0005886">
    <property type="term" value="C:plasma membrane"/>
    <property type="evidence" value="ECO:0007669"/>
    <property type="project" value="UniProtKB-SubCell"/>
</dbReference>
<accession>A0A1G9FY13</accession>
<dbReference type="InterPro" id="IPR037185">
    <property type="entry name" value="EmrE-like"/>
</dbReference>
<feature type="transmembrane region" description="Helical" evidence="8">
    <location>
        <begin position="109"/>
        <end position="126"/>
    </location>
</feature>
<evidence type="ECO:0000259" key="9">
    <source>
        <dbReference type="Pfam" id="PF00892"/>
    </source>
</evidence>
<feature type="transmembrane region" description="Helical" evidence="8">
    <location>
        <begin position="156"/>
        <end position="172"/>
    </location>
</feature>
<feature type="transmembrane region" description="Helical" evidence="8">
    <location>
        <begin position="12"/>
        <end position="32"/>
    </location>
</feature>
<feature type="transmembrane region" description="Helical" evidence="8">
    <location>
        <begin position="213"/>
        <end position="235"/>
    </location>
</feature>
<dbReference type="RefSeq" id="WP_090553823.1">
    <property type="nucleotide sequence ID" value="NZ_FNFP01000005.1"/>
</dbReference>
<reference evidence="10 11" key="1">
    <citation type="submission" date="2016-10" db="EMBL/GenBank/DDBJ databases">
        <authorList>
            <person name="de Groot N.N."/>
        </authorList>
    </citation>
    <scope>NUCLEOTIDE SEQUENCE [LARGE SCALE GENOMIC DNA]</scope>
    <source>
        <strain evidence="10 11">DSM 18346</strain>
    </source>
</reference>
<evidence type="ECO:0000256" key="7">
    <source>
        <dbReference type="ARBA" id="ARBA00023136"/>
    </source>
</evidence>
<feature type="transmembrane region" description="Helical" evidence="8">
    <location>
        <begin position="247"/>
        <end position="266"/>
    </location>
</feature>
<dbReference type="SUPFAM" id="SSF103481">
    <property type="entry name" value="Multidrug resistance efflux transporter EmrE"/>
    <property type="match status" value="2"/>
</dbReference>
<dbReference type="PANTHER" id="PTHR22911:SF137">
    <property type="entry name" value="SOLUTE CARRIER FAMILY 35 MEMBER G2-RELATED"/>
    <property type="match status" value="1"/>
</dbReference>
<keyword evidence="5 8" id="KW-0812">Transmembrane</keyword>
<dbReference type="NCBIfam" id="TIGR00688">
    <property type="entry name" value="rarD"/>
    <property type="match status" value="1"/>
</dbReference>
<gene>
    <name evidence="10" type="ORF">SAMN05660472_02289</name>
</gene>
<feature type="domain" description="EamA" evidence="9">
    <location>
        <begin position="14"/>
        <end position="149"/>
    </location>
</feature>
<evidence type="ECO:0000256" key="1">
    <source>
        <dbReference type="ARBA" id="ARBA00004651"/>
    </source>
</evidence>
<proteinExistence type="inferred from homology"/>
<comment type="subcellular location">
    <subcellularLocation>
        <location evidence="1">Cell membrane</location>
        <topology evidence="1">Multi-pass membrane protein</topology>
    </subcellularLocation>
</comment>